<evidence type="ECO:0000313" key="8">
    <source>
        <dbReference type="Proteomes" id="UP001501204"/>
    </source>
</evidence>
<dbReference type="CDD" id="cd15904">
    <property type="entry name" value="TSPO_MBR"/>
    <property type="match status" value="1"/>
</dbReference>
<dbReference type="Pfam" id="PF03073">
    <property type="entry name" value="TspO_MBR"/>
    <property type="match status" value="1"/>
</dbReference>
<evidence type="ECO:0000256" key="1">
    <source>
        <dbReference type="ARBA" id="ARBA00004141"/>
    </source>
</evidence>
<protein>
    <recommendedName>
        <fullName evidence="9">TspO protein</fullName>
    </recommendedName>
</protein>
<feature type="transmembrane region" description="Helical" evidence="6">
    <location>
        <begin position="52"/>
        <end position="73"/>
    </location>
</feature>
<evidence type="ECO:0000256" key="2">
    <source>
        <dbReference type="ARBA" id="ARBA00007524"/>
    </source>
</evidence>
<evidence type="ECO:0000256" key="5">
    <source>
        <dbReference type="ARBA" id="ARBA00023136"/>
    </source>
</evidence>
<dbReference type="EMBL" id="BAAAOA010000015">
    <property type="protein sequence ID" value="GAA1755401.1"/>
    <property type="molecule type" value="Genomic_DNA"/>
</dbReference>
<accession>A0ABP4WMM4</accession>
<proteinExistence type="inferred from homology"/>
<feature type="transmembrane region" description="Helical" evidence="6">
    <location>
        <begin position="12"/>
        <end position="32"/>
    </location>
</feature>
<name>A0ABP4WMM4_9MICC</name>
<keyword evidence="5 6" id="KW-0472">Membrane</keyword>
<feature type="transmembrane region" description="Helical" evidence="6">
    <location>
        <begin position="139"/>
        <end position="157"/>
    </location>
</feature>
<sequence length="163" mass="18453">MLNPMKHWARVRQWTAVGGPPVVAAVLGNSFIGKEAMGWFRQLKAPRMQLPLPAFGVVGAIYYLEIGTVLYRAHRNDDRRVRRLALLVLAGNELWNASFFGRRDPRAGFLGIIAFLAPLLALQKAVATDRPSVLALTPYTLWVIGYDLPWTYSLWRLNRVTQH</sequence>
<evidence type="ECO:0000256" key="3">
    <source>
        <dbReference type="ARBA" id="ARBA00022692"/>
    </source>
</evidence>
<evidence type="ECO:0008006" key="9">
    <source>
        <dbReference type="Google" id="ProtNLM"/>
    </source>
</evidence>
<dbReference type="RefSeq" id="WP_344120923.1">
    <property type="nucleotide sequence ID" value="NZ_BAAAOA010000015.1"/>
</dbReference>
<gene>
    <name evidence="7" type="ORF">GCM10009767_13390</name>
</gene>
<reference evidence="8" key="1">
    <citation type="journal article" date="2019" name="Int. J. Syst. Evol. Microbiol.">
        <title>The Global Catalogue of Microorganisms (GCM) 10K type strain sequencing project: providing services to taxonomists for standard genome sequencing and annotation.</title>
        <authorList>
            <consortium name="The Broad Institute Genomics Platform"/>
            <consortium name="The Broad Institute Genome Sequencing Center for Infectious Disease"/>
            <person name="Wu L."/>
            <person name="Ma J."/>
        </authorList>
    </citation>
    <scope>NUCLEOTIDE SEQUENCE [LARGE SCALE GENOMIC DNA]</scope>
    <source>
        <strain evidence="8">JCM 14735</strain>
    </source>
</reference>
<keyword evidence="3 6" id="KW-0812">Transmembrane</keyword>
<evidence type="ECO:0000256" key="4">
    <source>
        <dbReference type="ARBA" id="ARBA00022989"/>
    </source>
</evidence>
<dbReference type="Proteomes" id="UP001501204">
    <property type="component" value="Unassembled WGS sequence"/>
</dbReference>
<dbReference type="Gene3D" id="1.20.1260.100">
    <property type="entry name" value="TspO/MBR protein"/>
    <property type="match status" value="1"/>
</dbReference>
<organism evidence="7 8">
    <name type="scientific">Kocuria aegyptia</name>
    <dbReference type="NCBI Taxonomy" id="330943"/>
    <lineage>
        <taxon>Bacteria</taxon>
        <taxon>Bacillati</taxon>
        <taxon>Actinomycetota</taxon>
        <taxon>Actinomycetes</taxon>
        <taxon>Micrococcales</taxon>
        <taxon>Micrococcaceae</taxon>
        <taxon>Kocuria</taxon>
    </lineage>
</organism>
<comment type="similarity">
    <text evidence="2">Belongs to the TspO/BZRP family.</text>
</comment>
<comment type="caution">
    <text evidence="7">The sequence shown here is derived from an EMBL/GenBank/DDBJ whole genome shotgun (WGS) entry which is preliminary data.</text>
</comment>
<keyword evidence="8" id="KW-1185">Reference proteome</keyword>
<comment type="subcellular location">
    <subcellularLocation>
        <location evidence="1">Membrane</location>
        <topology evidence="1">Multi-pass membrane protein</topology>
    </subcellularLocation>
</comment>
<evidence type="ECO:0000256" key="6">
    <source>
        <dbReference type="SAM" id="Phobius"/>
    </source>
</evidence>
<evidence type="ECO:0000313" key="7">
    <source>
        <dbReference type="EMBL" id="GAA1755401.1"/>
    </source>
</evidence>
<dbReference type="InterPro" id="IPR038330">
    <property type="entry name" value="TspO/MBR-related_sf"/>
</dbReference>
<dbReference type="InterPro" id="IPR004307">
    <property type="entry name" value="TspO_MBR"/>
</dbReference>
<keyword evidence="4 6" id="KW-1133">Transmembrane helix</keyword>
<feature type="transmembrane region" description="Helical" evidence="6">
    <location>
        <begin position="107"/>
        <end position="127"/>
    </location>
</feature>